<name>A0A1N6SB73_AQUAC</name>
<dbReference type="Proteomes" id="UP000185841">
    <property type="component" value="Unassembled WGS sequence"/>
</dbReference>
<dbReference type="AlphaFoldDB" id="A0A1N6SB73"/>
<reference evidence="1 2" key="1">
    <citation type="submission" date="2017-01" db="EMBL/GenBank/DDBJ databases">
        <authorList>
            <person name="Mah S.A."/>
            <person name="Swanson W.J."/>
            <person name="Moy G.W."/>
            <person name="Vacquier V.D."/>
        </authorList>
    </citation>
    <scope>NUCLEOTIDE SEQUENCE [LARGE SCALE GENOMIC DNA]</scope>
    <source>
        <strain evidence="1 2">RU36E</strain>
    </source>
</reference>
<protein>
    <submittedName>
        <fullName evidence="1">Uncharacterized protein</fullName>
    </submittedName>
</protein>
<accession>A0A1N6SB73</accession>
<gene>
    <name evidence="1" type="ORF">SAMN05878282_103455</name>
</gene>
<sequence>MNQCVVLYLCTAEFTGESEIEYSSAPQVGATHNCILFVMQQHSGAETELAHKLLSKHGWEKAEIQNSKPFMAESVNSEKMQVFQRHYEECLEYGDSLVWYA</sequence>
<dbReference type="EMBL" id="FTMP01000003">
    <property type="protein sequence ID" value="SIQ38309.1"/>
    <property type="molecule type" value="Genomic_DNA"/>
</dbReference>
<proteinExistence type="predicted"/>
<evidence type="ECO:0000313" key="2">
    <source>
        <dbReference type="Proteomes" id="UP000185841"/>
    </source>
</evidence>
<organism evidence="1 2">
    <name type="scientific">Aquipseudomonas alcaligenes</name>
    <name type="common">Pseudomonas alcaligenes</name>
    <dbReference type="NCBI Taxonomy" id="43263"/>
    <lineage>
        <taxon>Bacteria</taxon>
        <taxon>Pseudomonadati</taxon>
        <taxon>Pseudomonadota</taxon>
        <taxon>Gammaproteobacteria</taxon>
        <taxon>Pseudomonadales</taxon>
        <taxon>Pseudomonadaceae</taxon>
        <taxon>Aquipseudomonas</taxon>
    </lineage>
</organism>
<evidence type="ECO:0000313" key="1">
    <source>
        <dbReference type="EMBL" id="SIQ38309.1"/>
    </source>
</evidence>